<dbReference type="NCBIfam" id="TIGR01127">
    <property type="entry name" value="ilvA_1Cterm"/>
    <property type="match status" value="1"/>
</dbReference>
<evidence type="ECO:0000259" key="13">
    <source>
        <dbReference type="Pfam" id="PF00291"/>
    </source>
</evidence>
<proteinExistence type="inferred from homology"/>
<dbReference type="Pfam" id="PF00291">
    <property type="entry name" value="PALP"/>
    <property type="match status" value="1"/>
</dbReference>
<dbReference type="InterPro" id="IPR005789">
    <property type="entry name" value="Thr_deHydtase_catblc"/>
</dbReference>
<evidence type="ECO:0000256" key="1">
    <source>
        <dbReference type="ARBA" id="ARBA00001274"/>
    </source>
</evidence>
<evidence type="ECO:0000256" key="8">
    <source>
        <dbReference type="ARBA" id="ARBA00022533"/>
    </source>
</evidence>
<comment type="cofactor">
    <cofactor evidence="2 12">
        <name>pyridoxal 5'-phosphate</name>
        <dbReference type="ChEBI" id="CHEBI:597326"/>
    </cofactor>
</comment>
<feature type="domain" description="Tryptophan synthase beta chain-like PALP" evidence="13">
    <location>
        <begin position="23"/>
        <end position="311"/>
    </location>
</feature>
<dbReference type="EC" id="4.3.1.19" evidence="6 12"/>
<reference evidence="14" key="1">
    <citation type="submission" date="2023-07" db="EMBL/GenBank/DDBJ databases">
        <title>Genomic Encyclopedia of Type Strains, Phase IV (KMG-IV): sequencing the most valuable type-strain genomes for metagenomic binning, comparative biology and taxonomic classification.</title>
        <authorList>
            <person name="Goeker M."/>
        </authorList>
    </citation>
    <scope>NUCLEOTIDE SEQUENCE [LARGE SCALE GENOMIC DNA]</scope>
    <source>
        <strain evidence="14">JSM 076093</strain>
    </source>
</reference>
<dbReference type="CDD" id="cd01562">
    <property type="entry name" value="Thr-dehyd"/>
    <property type="match status" value="1"/>
</dbReference>
<dbReference type="GeneID" id="301328658"/>
<accession>A0ABU0K4R7</accession>
<evidence type="ECO:0000256" key="3">
    <source>
        <dbReference type="ARBA" id="ARBA00004958"/>
    </source>
</evidence>
<dbReference type="InterPro" id="IPR001926">
    <property type="entry name" value="TrpB-like_PALP"/>
</dbReference>
<name>A0ABU0K4R7_9BACL</name>
<dbReference type="PANTHER" id="PTHR48078">
    <property type="entry name" value="THREONINE DEHYDRATASE, MITOCHONDRIAL-RELATED"/>
    <property type="match status" value="1"/>
</dbReference>
<dbReference type="SUPFAM" id="SSF53686">
    <property type="entry name" value="Tryptophan synthase beta subunit-like PLP-dependent enzymes"/>
    <property type="match status" value="1"/>
</dbReference>
<evidence type="ECO:0000256" key="7">
    <source>
        <dbReference type="ARBA" id="ARBA00022248"/>
    </source>
</evidence>
<evidence type="ECO:0000256" key="11">
    <source>
        <dbReference type="ARBA" id="ARBA00025527"/>
    </source>
</evidence>
<comment type="caution">
    <text evidence="14">The sequence shown here is derived from an EMBL/GenBank/DDBJ whole genome shotgun (WGS) entry which is preliminary data.</text>
</comment>
<comment type="similarity">
    <text evidence="4 12">Belongs to the serine/threonine dehydratase family.</text>
</comment>
<evidence type="ECO:0000256" key="2">
    <source>
        <dbReference type="ARBA" id="ARBA00001933"/>
    </source>
</evidence>
<keyword evidence="9 12" id="KW-0663">Pyridoxal phosphate</keyword>
<dbReference type="PROSITE" id="PS00165">
    <property type="entry name" value="DEHYDRATASE_SER_THR"/>
    <property type="match status" value="1"/>
</dbReference>
<evidence type="ECO:0000256" key="6">
    <source>
        <dbReference type="ARBA" id="ARBA00012096"/>
    </source>
</evidence>
<evidence type="ECO:0000256" key="9">
    <source>
        <dbReference type="ARBA" id="ARBA00022898"/>
    </source>
</evidence>
<sequence>MNDVGNYQEKYGVHVVNAMENLLQAVHRTPLQQSTTLNEVTHKDVFLKMENLQRTGSFKIRGAYNKVSMLTDIEAARGIVAASAGNHAQGVALAASERGIKAKIFMPVHTPTSKIDATRSYGAEIVLEGESYNEAFKGAEREQQERGATFVHAFDDPDVMAGQGTVALEMMQQCPDLDTILVPVGGGGLLAGMALAVKTYFPHVNIIGVQASEASATWNRFKGTGPKVLHSCKSIADGISVKEAGKLTYPIIEQLVDDMVTVSEEEIATAIIFMLERHKTLVEGAGAASLAAILCKSNHLKSRRIGAVISGGNADIEKFSTYKKLSERAKTIRRIS</sequence>
<comment type="function">
    <text evidence="11 12">Catalyzes the anaerobic formation of alpha-ketobutyrate and ammonia from threonine in a two-step reaction. The first step involved a dehydration of threonine and a production of enamine intermediates (aminocrotonate), which tautomerizes to its imine form (iminobutyrate). Both intermediates are unstable and short-lived. The second step is the nonenzymatic hydrolysis of the enamine/imine intermediates to form 2-ketobutyrate and free ammonia. In the low water environment of the cell, the second step is accelerated by RidA.</text>
</comment>
<comment type="catalytic activity">
    <reaction evidence="1 12">
        <text>L-threonine = 2-oxobutanoate + NH4(+)</text>
        <dbReference type="Rhea" id="RHEA:22108"/>
        <dbReference type="ChEBI" id="CHEBI:16763"/>
        <dbReference type="ChEBI" id="CHEBI:28938"/>
        <dbReference type="ChEBI" id="CHEBI:57926"/>
        <dbReference type="EC" id="4.3.1.19"/>
    </reaction>
</comment>
<keyword evidence="12" id="KW-0547">Nucleotide-binding</keyword>
<keyword evidence="8" id="KW-0021">Allosteric enzyme</keyword>
<protein>
    <recommendedName>
        <fullName evidence="7 12">L-threonine dehydratase catabolic TdcB</fullName>
        <ecNumber evidence="6 12">4.3.1.19</ecNumber>
    </recommendedName>
    <alternativeName>
        <fullName evidence="12">Threonine deaminase</fullName>
    </alternativeName>
</protein>
<dbReference type="PANTHER" id="PTHR48078:SF6">
    <property type="entry name" value="L-THREONINE DEHYDRATASE CATABOLIC TDCB"/>
    <property type="match status" value="1"/>
</dbReference>
<comment type="pathway">
    <text evidence="3 12">Amino-acid degradation; L-threonine degradation via propanoate pathway; propanoate from L-threonine: step 1/4.</text>
</comment>
<dbReference type="Gene3D" id="3.40.50.1100">
    <property type="match status" value="2"/>
</dbReference>
<evidence type="ECO:0000313" key="14">
    <source>
        <dbReference type="EMBL" id="MDQ0484341.1"/>
    </source>
</evidence>
<evidence type="ECO:0000256" key="12">
    <source>
        <dbReference type="RuleBase" id="RU363083"/>
    </source>
</evidence>
<evidence type="ECO:0000256" key="10">
    <source>
        <dbReference type="ARBA" id="ARBA00023239"/>
    </source>
</evidence>
<dbReference type="InterPro" id="IPR050147">
    <property type="entry name" value="Ser/Thr_Dehydratase"/>
</dbReference>
<dbReference type="Proteomes" id="UP001226720">
    <property type="component" value="Unassembled WGS sequence"/>
</dbReference>
<evidence type="ECO:0000256" key="5">
    <source>
        <dbReference type="ARBA" id="ARBA00011447"/>
    </source>
</evidence>
<dbReference type="InterPro" id="IPR036052">
    <property type="entry name" value="TrpB-like_PALP_sf"/>
</dbReference>
<keyword evidence="10 12" id="KW-0456">Lyase</keyword>
<organism evidence="14 15">
    <name type="scientific">Guptibacillus hwajinpoensis</name>
    <dbReference type="NCBI Taxonomy" id="208199"/>
    <lineage>
        <taxon>Bacteria</taxon>
        <taxon>Bacillati</taxon>
        <taxon>Bacillota</taxon>
        <taxon>Bacilli</taxon>
        <taxon>Bacillales</taxon>
        <taxon>Guptibacillaceae</taxon>
        <taxon>Guptibacillus</taxon>
    </lineage>
</organism>
<dbReference type="RefSeq" id="WP_236690392.1">
    <property type="nucleotide sequence ID" value="NZ_CP119526.1"/>
</dbReference>
<evidence type="ECO:0000256" key="4">
    <source>
        <dbReference type="ARBA" id="ARBA00010869"/>
    </source>
</evidence>
<dbReference type="InterPro" id="IPR000634">
    <property type="entry name" value="Ser/Thr_deHydtase_PyrdxlP-BS"/>
</dbReference>
<evidence type="ECO:0000313" key="15">
    <source>
        <dbReference type="Proteomes" id="UP001226720"/>
    </source>
</evidence>
<dbReference type="EMBL" id="JAUSWM010000007">
    <property type="protein sequence ID" value="MDQ0484341.1"/>
    <property type="molecule type" value="Genomic_DNA"/>
</dbReference>
<keyword evidence="15" id="KW-1185">Reference proteome</keyword>
<dbReference type="GO" id="GO:0004794">
    <property type="term" value="F:threonine deaminase activity"/>
    <property type="evidence" value="ECO:0007669"/>
    <property type="project" value="UniProtKB-EC"/>
</dbReference>
<gene>
    <name evidence="14" type="ORF">QO000_003325</name>
</gene>
<comment type="subunit">
    <text evidence="5 12">In the native structure, TdcB is in a dimeric form, whereas in the TdcB-AMP complex, it exists in a tetrameric form (dimer of dimers).</text>
</comment>